<organism evidence="8 9">
    <name type="scientific">Candidatus Protofrankia californiensis</name>
    <dbReference type="NCBI Taxonomy" id="1839754"/>
    <lineage>
        <taxon>Bacteria</taxon>
        <taxon>Bacillati</taxon>
        <taxon>Actinomycetota</taxon>
        <taxon>Actinomycetes</taxon>
        <taxon>Frankiales</taxon>
        <taxon>Frankiaceae</taxon>
        <taxon>Protofrankia</taxon>
    </lineage>
</organism>
<dbReference type="GO" id="GO:0005829">
    <property type="term" value="C:cytosol"/>
    <property type="evidence" value="ECO:0007669"/>
    <property type="project" value="TreeGrafter"/>
</dbReference>
<evidence type="ECO:0000313" key="9">
    <source>
        <dbReference type="Proteomes" id="UP000199013"/>
    </source>
</evidence>
<dbReference type="InterPro" id="IPR006314">
    <property type="entry name" value="Dyp_peroxidase"/>
</dbReference>
<dbReference type="PANTHER" id="PTHR30521:SF5">
    <property type="entry name" value="BLR4509 PROTEIN"/>
    <property type="match status" value="1"/>
</dbReference>
<accession>A0A1C3NZH0</accession>
<keyword evidence="4" id="KW-0560">Oxidoreductase</keyword>
<dbReference type="InterPro" id="IPR011008">
    <property type="entry name" value="Dimeric_a/b-barrel"/>
</dbReference>
<keyword evidence="5" id="KW-0408">Iron</keyword>
<keyword evidence="3" id="KW-0479">Metal-binding</keyword>
<reference evidence="9" key="1">
    <citation type="submission" date="2016-02" db="EMBL/GenBank/DDBJ databases">
        <authorList>
            <person name="Wibberg D."/>
        </authorList>
    </citation>
    <scope>NUCLEOTIDE SEQUENCE [LARGE SCALE GENOMIC DNA]</scope>
</reference>
<dbReference type="SUPFAM" id="SSF54909">
    <property type="entry name" value="Dimeric alpha+beta barrel"/>
    <property type="match status" value="1"/>
</dbReference>
<keyword evidence="2" id="KW-0575">Peroxidase</keyword>
<dbReference type="AlphaFoldDB" id="A0A1C3NZH0"/>
<dbReference type="PROSITE" id="PS51404">
    <property type="entry name" value="DYP_PEROXIDASE"/>
    <property type="match status" value="1"/>
</dbReference>
<dbReference type="GO" id="GO:0004601">
    <property type="term" value="F:peroxidase activity"/>
    <property type="evidence" value="ECO:0007669"/>
    <property type="project" value="UniProtKB-KW"/>
</dbReference>
<evidence type="ECO:0000259" key="7">
    <source>
        <dbReference type="Pfam" id="PF21105"/>
    </source>
</evidence>
<evidence type="ECO:0000256" key="2">
    <source>
        <dbReference type="ARBA" id="ARBA00022559"/>
    </source>
</evidence>
<evidence type="ECO:0000256" key="6">
    <source>
        <dbReference type="ARBA" id="ARBA00025737"/>
    </source>
</evidence>
<evidence type="ECO:0000256" key="4">
    <source>
        <dbReference type="ARBA" id="ARBA00023002"/>
    </source>
</evidence>
<comment type="cofactor">
    <cofactor evidence="1">
        <name>heme b</name>
        <dbReference type="ChEBI" id="CHEBI:60344"/>
    </cofactor>
</comment>
<name>A0A1C3NZH0_9ACTN</name>
<proteinExistence type="inferred from homology"/>
<evidence type="ECO:0000256" key="3">
    <source>
        <dbReference type="ARBA" id="ARBA00022723"/>
    </source>
</evidence>
<dbReference type="GO" id="GO:0020037">
    <property type="term" value="F:heme binding"/>
    <property type="evidence" value="ECO:0007669"/>
    <property type="project" value="InterPro"/>
</dbReference>
<keyword evidence="9" id="KW-1185">Reference proteome</keyword>
<dbReference type="InterPro" id="IPR049509">
    <property type="entry name" value="DyP_N"/>
</dbReference>
<evidence type="ECO:0000313" key="8">
    <source>
        <dbReference type="EMBL" id="SBW22930.1"/>
    </source>
</evidence>
<dbReference type="GO" id="GO:0046872">
    <property type="term" value="F:metal ion binding"/>
    <property type="evidence" value="ECO:0007669"/>
    <property type="project" value="UniProtKB-KW"/>
</dbReference>
<protein>
    <recommendedName>
        <fullName evidence="7">DyP dimeric alpha+beta barrel domain-containing protein</fullName>
    </recommendedName>
</protein>
<dbReference type="EMBL" id="FLUV01001392">
    <property type="protein sequence ID" value="SBW22930.1"/>
    <property type="molecule type" value="Genomic_DNA"/>
</dbReference>
<evidence type="ECO:0000256" key="5">
    <source>
        <dbReference type="ARBA" id="ARBA00023004"/>
    </source>
</evidence>
<dbReference type="PANTHER" id="PTHR30521">
    <property type="entry name" value="DEFERROCHELATASE/PEROXIDASE"/>
    <property type="match status" value="1"/>
</dbReference>
<feature type="domain" description="DyP dimeric alpha+beta barrel" evidence="7">
    <location>
        <begin position="7"/>
        <end position="145"/>
    </location>
</feature>
<comment type="similarity">
    <text evidence="6">Belongs to the DyP-type peroxidase family.</text>
</comment>
<sequence>MQVNLQDVQAMVLHLFKHPTARHLIFRFGNRDGARAFIRKLAPHITMADVQLDTTPDPLLNIGVTFNGLNALEVDPKLLKEFDAVYQAGPDALALGDVIGSRSDPATWWEGRFKTEDVHCIVHIYARSDDAAEVASQMVRDLTHRSGLRELIPRRDSKVLESHSLGSAKLHFGYTDGISHPNILWNDAANTSTGVDFRTFFLGYSTPEYSSVPDHGPAADLVRNSTYGMFRWIYQDVATFNQFLSTKGPQLFPDLASAEAEELLAAKLMGRWRDGTPLVLSPHHPDPHLTASNNFGYKTQDPNGYQCPFSAHIRVVNPRDQQLDELVQVDGVPHVLRRGMPYGPPLEDKEDDGVDRGLVGIFLCANLRRQIYKLAGWIKKNDFSPVFDATGHRRTQDALIGNRQVEGSIRDFTLPSESNGLTIKELPDFIYTKGTVFLLYPGKSTLAALSE</sequence>
<dbReference type="Proteomes" id="UP000199013">
    <property type="component" value="Unassembled WGS sequence"/>
</dbReference>
<evidence type="ECO:0000256" key="1">
    <source>
        <dbReference type="ARBA" id="ARBA00001970"/>
    </source>
</evidence>
<dbReference type="Pfam" id="PF21105">
    <property type="entry name" value="DyP_N"/>
    <property type="match status" value="1"/>
</dbReference>
<gene>
    <name evidence="8" type="ORF">FDG2_3322</name>
</gene>